<evidence type="ECO:0000313" key="2">
    <source>
        <dbReference type="Proteomes" id="UP001207408"/>
    </source>
</evidence>
<dbReference type="InterPro" id="IPR014825">
    <property type="entry name" value="DNA_alkylation"/>
</dbReference>
<dbReference type="PANTHER" id="PTHR41291:SF1">
    <property type="entry name" value="DNA ALKYLATION REPAIR PROTEIN"/>
    <property type="match status" value="1"/>
</dbReference>
<evidence type="ECO:0000313" key="1">
    <source>
        <dbReference type="EMBL" id="MCW3804267.1"/>
    </source>
</evidence>
<dbReference type="EMBL" id="JAPDPI010000002">
    <property type="protein sequence ID" value="MCW3804267.1"/>
    <property type="molecule type" value="Genomic_DNA"/>
</dbReference>
<dbReference type="AlphaFoldDB" id="A0AAE3MB81"/>
<protein>
    <submittedName>
        <fullName evidence="1">DNA alkylation repair protein</fullName>
    </submittedName>
</protein>
<dbReference type="SUPFAM" id="SSF48371">
    <property type="entry name" value="ARM repeat"/>
    <property type="match status" value="1"/>
</dbReference>
<dbReference type="Proteomes" id="UP001207408">
    <property type="component" value="Unassembled WGS sequence"/>
</dbReference>
<dbReference type="InterPro" id="IPR016024">
    <property type="entry name" value="ARM-type_fold"/>
</dbReference>
<name>A0AAE3MB81_9BACT</name>
<dbReference type="Pfam" id="PF08713">
    <property type="entry name" value="DNA_alkylation"/>
    <property type="match status" value="1"/>
</dbReference>
<proteinExistence type="predicted"/>
<dbReference type="RefSeq" id="WP_301197492.1">
    <property type="nucleotide sequence ID" value="NZ_JAPDPI010000002.1"/>
</dbReference>
<organism evidence="1 2">
    <name type="scientific">Plebeiibacterium marinum</name>
    <dbReference type="NCBI Taxonomy" id="2992111"/>
    <lineage>
        <taxon>Bacteria</taxon>
        <taxon>Pseudomonadati</taxon>
        <taxon>Bacteroidota</taxon>
        <taxon>Bacteroidia</taxon>
        <taxon>Marinilabiliales</taxon>
        <taxon>Marinilabiliaceae</taxon>
        <taxon>Plebeiibacterium</taxon>
    </lineage>
</organism>
<dbReference type="Gene3D" id="1.25.10.90">
    <property type="match status" value="1"/>
</dbReference>
<sequence>MNFENIYTELEKCGTDQNRKVYAQHGAKGELFGASLEDLKNIKSKIVSSEGEKGINQPLAKKLWNTRNIDARILACMIADPTRITRNEANKWIAEINYFVIADHFAELIAKTRYGQDIMYLWIQSPDEYIKRVGFDILSYFAREDSSKSDLFFKAFISKIKQEIQFSPNKAKEAMNNCLIAIGGRSEKLKDEVIRAARIIGPVKIDQDLTSCKTFIIEEYLENIWSKKTSKV</sequence>
<reference evidence="1" key="1">
    <citation type="submission" date="2022-10" db="EMBL/GenBank/DDBJ databases">
        <authorList>
            <person name="Yu W.X."/>
        </authorList>
    </citation>
    <scope>NUCLEOTIDE SEQUENCE</scope>
    <source>
        <strain evidence="1">D04</strain>
    </source>
</reference>
<gene>
    <name evidence="1" type="ORF">OM074_01450</name>
</gene>
<keyword evidence="2" id="KW-1185">Reference proteome</keyword>
<dbReference type="PANTHER" id="PTHR41291">
    <property type="entry name" value="DNA ALKYLATION REPAIR PROTEIN"/>
    <property type="match status" value="1"/>
</dbReference>
<comment type="caution">
    <text evidence="1">The sequence shown here is derived from an EMBL/GenBank/DDBJ whole genome shotgun (WGS) entry which is preliminary data.</text>
</comment>
<accession>A0AAE3MB81</accession>